<comment type="cofactor">
    <cofactor evidence="1">
        <name>Fe(2+)</name>
        <dbReference type="ChEBI" id="CHEBI:29033"/>
    </cofactor>
</comment>
<accession>A0A9P6ZI62</accession>
<dbReference type="Pfam" id="PF12851">
    <property type="entry name" value="Tet_JBP"/>
    <property type="match status" value="1"/>
</dbReference>
<keyword evidence="5" id="KW-0408">Iron</keyword>
<feature type="domain" description="2OGFeDO JBP1/TET oxygenase" evidence="6">
    <location>
        <begin position="178"/>
        <end position="331"/>
    </location>
</feature>
<gene>
    <name evidence="7" type="ORF">EV702DRAFT_1204307</name>
</gene>
<evidence type="ECO:0000256" key="1">
    <source>
        <dbReference type="ARBA" id="ARBA00001954"/>
    </source>
</evidence>
<evidence type="ECO:0000313" key="8">
    <source>
        <dbReference type="Proteomes" id="UP000714275"/>
    </source>
</evidence>
<dbReference type="Proteomes" id="UP000714275">
    <property type="component" value="Unassembled WGS sequence"/>
</dbReference>
<reference evidence="7" key="1">
    <citation type="journal article" date="2020" name="New Phytol.">
        <title>Comparative genomics reveals dynamic genome evolution in host specialist ectomycorrhizal fungi.</title>
        <authorList>
            <person name="Lofgren L.A."/>
            <person name="Nguyen N.H."/>
            <person name="Vilgalys R."/>
            <person name="Ruytinx J."/>
            <person name="Liao H.L."/>
            <person name="Branco S."/>
            <person name="Kuo A."/>
            <person name="LaButti K."/>
            <person name="Lipzen A."/>
            <person name="Andreopoulos W."/>
            <person name="Pangilinan J."/>
            <person name="Riley R."/>
            <person name="Hundley H."/>
            <person name="Na H."/>
            <person name="Barry K."/>
            <person name="Grigoriev I.V."/>
            <person name="Stajich J.E."/>
            <person name="Kennedy P.G."/>
        </authorList>
    </citation>
    <scope>NUCLEOTIDE SEQUENCE</scope>
    <source>
        <strain evidence="7">DOB743</strain>
    </source>
</reference>
<dbReference type="AlphaFoldDB" id="A0A9P6ZI62"/>
<dbReference type="OrthoDB" id="3216531at2759"/>
<evidence type="ECO:0000256" key="3">
    <source>
        <dbReference type="ARBA" id="ARBA00022964"/>
    </source>
</evidence>
<proteinExistence type="predicted"/>
<comment type="caution">
    <text evidence="7">The sequence shown here is derived from an EMBL/GenBank/DDBJ whole genome shotgun (WGS) entry which is preliminary data.</text>
</comment>
<dbReference type="Gene3D" id="3.60.130.30">
    <property type="match status" value="1"/>
</dbReference>
<dbReference type="GO" id="GO:0051213">
    <property type="term" value="F:dioxygenase activity"/>
    <property type="evidence" value="ECO:0007669"/>
    <property type="project" value="UniProtKB-KW"/>
</dbReference>
<keyword evidence="4" id="KW-0560">Oxidoreductase</keyword>
<dbReference type="EMBL" id="JABBWD010000099">
    <property type="protein sequence ID" value="KAG1766139.1"/>
    <property type="molecule type" value="Genomic_DNA"/>
</dbReference>
<evidence type="ECO:0000256" key="2">
    <source>
        <dbReference type="ARBA" id="ARBA00022723"/>
    </source>
</evidence>
<evidence type="ECO:0000259" key="6">
    <source>
        <dbReference type="Pfam" id="PF12851"/>
    </source>
</evidence>
<name>A0A9P6ZI62_9AGAM</name>
<sequence>MNISSPSTSDGINIWHTWTLTVTYEAGEYTEQKFKAEKTGGDPVIPSPNLDTDLAYKNPIQMQMDIARYSKLITTKDTGHNEQREAKLLERCPPGHEGKRLVDKPATILDASGAIITWYLPDALTDTIQKEIREATDLLAPSLEKSVKADGNWRTHQKWFKQDSENVGSTPGCINISLAWFQQGHENLSDPEVSASLKGPSSENILKGIARPAAITSTALRVMHPEQYFAGLRTFSNLGHKAVSKELPQMPETLEYWASVFNTLSIISNWETPNHQDHLSVAECFDVLTTMGNYSNGRMTMQSLQLEFKYNSGCMIAFSGRIVRHAVNDVEGDWIAWAWYMRDSVHIYAGVPSCGWASVHSPYSV</sequence>
<dbReference type="InterPro" id="IPR024779">
    <property type="entry name" value="2OGFeDO_JBP1/TET_oxygenase_dom"/>
</dbReference>
<evidence type="ECO:0000256" key="4">
    <source>
        <dbReference type="ARBA" id="ARBA00023002"/>
    </source>
</evidence>
<keyword evidence="3" id="KW-0223">Dioxygenase</keyword>
<protein>
    <recommendedName>
        <fullName evidence="6">2OGFeDO JBP1/TET oxygenase domain-containing protein</fullName>
    </recommendedName>
</protein>
<keyword evidence="2" id="KW-0479">Metal-binding</keyword>
<evidence type="ECO:0000313" key="7">
    <source>
        <dbReference type="EMBL" id="KAG1766139.1"/>
    </source>
</evidence>
<evidence type="ECO:0000256" key="5">
    <source>
        <dbReference type="ARBA" id="ARBA00023004"/>
    </source>
</evidence>
<keyword evidence="8" id="KW-1185">Reference proteome</keyword>
<organism evidence="7 8">
    <name type="scientific">Suillus placidus</name>
    <dbReference type="NCBI Taxonomy" id="48579"/>
    <lineage>
        <taxon>Eukaryota</taxon>
        <taxon>Fungi</taxon>
        <taxon>Dikarya</taxon>
        <taxon>Basidiomycota</taxon>
        <taxon>Agaricomycotina</taxon>
        <taxon>Agaricomycetes</taxon>
        <taxon>Agaricomycetidae</taxon>
        <taxon>Boletales</taxon>
        <taxon>Suillineae</taxon>
        <taxon>Suillaceae</taxon>
        <taxon>Suillus</taxon>
    </lineage>
</organism>
<dbReference type="GO" id="GO:0046872">
    <property type="term" value="F:metal ion binding"/>
    <property type="evidence" value="ECO:0007669"/>
    <property type="project" value="UniProtKB-KW"/>
</dbReference>